<dbReference type="Gene3D" id="1.10.10.60">
    <property type="entry name" value="Homeodomain-like"/>
    <property type="match status" value="2"/>
</dbReference>
<keyword evidence="1" id="KW-0805">Transcription regulation</keyword>
<dbReference type="InterPro" id="IPR050959">
    <property type="entry name" value="MarA-like"/>
</dbReference>
<keyword evidence="3" id="KW-0804">Transcription</keyword>
<dbReference type="Pfam" id="PF14526">
    <property type="entry name" value="Cass2"/>
    <property type="match status" value="1"/>
</dbReference>
<feature type="domain" description="HTH araC/xylS-type" evidence="4">
    <location>
        <begin position="8"/>
        <end position="106"/>
    </location>
</feature>
<reference evidence="6" key="1">
    <citation type="submission" date="2018-11" db="EMBL/GenBank/DDBJ databases">
        <title>Genome sequencing of a novel mesophilic and cellulolytic organism within the genus Hungateiclostridium.</title>
        <authorList>
            <person name="Rettenmaier R."/>
            <person name="Liebl W."/>
            <person name="Zverlov V."/>
        </authorList>
    </citation>
    <scope>NUCLEOTIDE SEQUENCE [LARGE SCALE GENOMIC DNA]</scope>
    <source>
        <strain evidence="6">N2K1</strain>
    </source>
</reference>
<dbReference type="PANTHER" id="PTHR47504">
    <property type="entry name" value="RIGHT ORIGIN-BINDING PROTEIN"/>
    <property type="match status" value="1"/>
</dbReference>
<evidence type="ECO:0000256" key="3">
    <source>
        <dbReference type="ARBA" id="ARBA00023163"/>
    </source>
</evidence>
<protein>
    <submittedName>
        <fullName evidence="5">AraC family transcriptional regulator</fullName>
    </submittedName>
</protein>
<dbReference type="GO" id="GO:0003700">
    <property type="term" value="F:DNA-binding transcription factor activity"/>
    <property type="evidence" value="ECO:0007669"/>
    <property type="project" value="InterPro"/>
</dbReference>
<dbReference type="Proteomes" id="UP000289166">
    <property type="component" value="Unassembled WGS sequence"/>
</dbReference>
<dbReference type="GO" id="GO:0043565">
    <property type="term" value="F:sequence-specific DNA binding"/>
    <property type="evidence" value="ECO:0007669"/>
    <property type="project" value="InterPro"/>
</dbReference>
<dbReference type="PROSITE" id="PS00041">
    <property type="entry name" value="HTH_ARAC_FAMILY_1"/>
    <property type="match status" value="1"/>
</dbReference>
<accession>A0A4Q0I8I8</accession>
<organism evidence="5 6">
    <name type="scientific">Acetivibrio mesophilus</name>
    <dbReference type="NCBI Taxonomy" id="2487273"/>
    <lineage>
        <taxon>Bacteria</taxon>
        <taxon>Bacillati</taxon>
        <taxon>Bacillota</taxon>
        <taxon>Clostridia</taxon>
        <taxon>Eubacteriales</taxon>
        <taxon>Oscillospiraceae</taxon>
        <taxon>Acetivibrio</taxon>
    </lineage>
</organism>
<dbReference type="InterPro" id="IPR011256">
    <property type="entry name" value="Reg_factor_effector_dom_sf"/>
</dbReference>
<evidence type="ECO:0000313" key="6">
    <source>
        <dbReference type="Proteomes" id="UP000289166"/>
    </source>
</evidence>
<name>A0A4Q0I8I8_9FIRM</name>
<dbReference type="EMBL" id="RLII01000001">
    <property type="protein sequence ID" value="RXE60781.1"/>
    <property type="molecule type" value="Genomic_DNA"/>
</dbReference>
<dbReference type="Gene3D" id="3.20.80.10">
    <property type="entry name" value="Regulatory factor, effector binding domain"/>
    <property type="match status" value="1"/>
</dbReference>
<keyword evidence="6" id="KW-1185">Reference proteome</keyword>
<dbReference type="SUPFAM" id="SSF55136">
    <property type="entry name" value="Probable bacterial effector-binding domain"/>
    <property type="match status" value="1"/>
</dbReference>
<evidence type="ECO:0000256" key="1">
    <source>
        <dbReference type="ARBA" id="ARBA00023015"/>
    </source>
</evidence>
<dbReference type="SMART" id="SM00342">
    <property type="entry name" value="HTH_ARAC"/>
    <property type="match status" value="1"/>
</dbReference>
<dbReference type="InterPro" id="IPR029441">
    <property type="entry name" value="Cass2"/>
</dbReference>
<dbReference type="AlphaFoldDB" id="A0A4Q0I8I8"/>
<dbReference type="Pfam" id="PF12833">
    <property type="entry name" value="HTH_18"/>
    <property type="match status" value="1"/>
</dbReference>
<dbReference type="PANTHER" id="PTHR47504:SF5">
    <property type="entry name" value="RIGHT ORIGIN-BINDING PROTEIN"/>
    <property type="match status" value="1"/>
</dbReference>
<keyword evidence="2" id="KW-0238">DNA-binding</keyword>
<dbReference type="SMART" id="SM00871">
    <property type="entry name" value="AraC_E_bind"/>
    <property type="match status" value="1"/>
</dbReference>
<dbReference type="SUPFAM" id="SSF46689">
    <property type="entry name" value="Homeodomain-like"/>
    <property type="match status" value="2"/>
</dbReference>
<comment type="caution">
    <text evidence="5">The sequence shown here is derived from an EMBL/GenBank/DDBJ whole genome shotgun (WGS) entry which is preliminary data.</text>
</comment>
<dbReference type="InterPro" id="IPR010499">
    <property type="entry name" value="AraC_E-bd"/>
</dbReference>
<dbReference type="InterPro" id="IPR018062">
    <property type="entry name" value="HTH_AraC-typ_CS"/>
</dbReference>
<evidence type="ECO:0000256" key="2">
    <source>
        <dbReference type="ARBA" id="ARBA00023125"/>
    </source>
</evidence>
<dbReference type="OrthoDB" id="9801123at2"/>
<sequence length="297" mass="34029">MEWITTIKEAIRYMEDELLTIKGPEEVAEHVHISPMYLQRGFQIMTGYSIGEYIRNRRLYLAATELVHTDHKVIDIALKYGYETPESFTKAFTRFHDASPSEVRKDRTLVKTFLPLRISIVIQGGSSMDYTVDKMAAFKVIGFSREFSVDTCYLEIPKYWDEVFKKYVSNLLAGNAPANEIEQAVFDNRIGEFGVCIDDVGESGKFCYMIAGRYMGGVVPVGMKVFEIPETTWAKFKCVGAMPEAMQTVNTQIWKEWLPGNIEYELAGKFNIEWYSSVGNTKDSDYQSAIWIPVKRK</sequence>
<gene>
    <name evidence="5" type="ORF">EFD62_01565</name>
</gene>
<proteinExistence type="predicted"/>
<evidence type="ECO:0000313" key="5">
    <source>
        <dbReference type="EMBL" id="RXE60781.1"/>
    </source>
</evidence>
<dbReference type="InterPro" id="IPR009057">
    <property type="entry name" value="Homeodomain-like_sf"/>
</dbReference>
<dbReference type="PROSITE" id="PS01124">
    <property type="entry name" value="HTH_ARAC_FAMILY_2"/>
    <property type="match status" value="1"/>
</dbReference>
<dbReference type="InterPro" id="IPR018060">
    <property type="entry name" value="HTH_AraC"/>
</dbReference>
<evidence type="ECO:0000259" key="4">
    <source>
        <dbReference type="PROSITE" id="PS01124"/>
    </source>
</evidence>